<dbReference type="GO" id="GO:0003847">
    <property type="term" value="F:1-alkyl-2-acetylglycerophosphocholine esterase activity"/>
    <property type="evidence" value="ECO:0007669"/>
    <property type="project" value="UniProtKB-EC"/>
</dbReference>
<dbReference type="Pfam" id="PF03403">
    <property type="entry name" value="PAF-AH_p_II"/>
    <property type="match status" value="2"/>
</dbReference>
<evidence type="ECO:0000313" key="7">
    <source>
        <dbReference type="Proteomes" id="UP000620104"/>
    </source>
</evidence>
<protein>
    <recommendedName>
        <fullName evidence="1">1-alkyl-2-acetylglycerophosphocholine esterase</fullName>
        <ecNumber evidence="1">3.1.1.47</ecNumber>
    </recommendedName>
</protein>
<dbReference type="AlphaFoldDB" id="A0A8H3TM76"/>
<dbReference type="SUPFAM" id="SSF53474">
    <property type="entry name" value="alpha/beta-Hydrolases"/>
    <property type="match status" value="2"/>
</dbReference>
<name>A0A8H3TM76_9TREE</name>
<dbReference type="PANTHER" id="PTHR10272:SF0">
    <property type="entry name" value="PLATELET-ACTIVATING FACTOR ACETYLHYDROLASE"/>
    <property type="match status" value="1"/>
</dbReference>
<keyword evidence="2" id="KW-0378">Hydrolase</keyword>
<evidence type="ECO:0000256" key="2">
    <source>
        <dbReference type="ARBA" id="ARBA00022801"/>
    </source>
</evidence>
<feature type="region of interest" description="Disordered" evidence="5">
    <location>
        <begin position="235"/>
        <end position="263"/>
    </location>
</feature>
<keyword evidence="4" id="KW-0443">Lipid metabolism</keyword>
<gene>
    <name evidence="6" type="ORF">NliqN6_0059</name>
</gene>
<evidence type="ECO:0000256" key="4">
    <source>
        <dbReference type="ARBA" id="ARBA00023098"/>
    </source>
</evidence>
<dbReference type="Gene3D" id="3.40.50.1820">
    <property type="entry name" value="alpha/beta hydrolase"/>
    <property type="match status" value="1"/>
</dbReference>
<evidence type="ECO:0000256" key="5">
    <source>
        <dbReference type="SAM" id="MobiDB-lite"/>
    </source>
</evidence>
<accession>A0A8H3TM76</accession>
<sequence length="537" mass="57730">MPTIPSIISGSLPHSSGPYPVGYFTIAHAPFPAQGFVLDSPTIDTRAHANARVYGAHDRGTGGWEEGHVPALGLRRVEYSVWYPCEAPQGWFGRDASPGGVGWLPSPVSDVLEGYTRFMNDSSWLRAAYPFLRGLGGRLRIPVHPGAKPLEKITPPSATASSSPTTSPRTPPLVIFSHGLAGTHLTYSHVCRSLASRGYIVLSISHQDGSGPYASVPGGALWGQGGVVRERQREGALGGDDEGKGVGKIVRDPSGLQPGSKSAETEDVFKLSYLRHNELDWSPDPQPDVMTLRSLQLDIRVHELYATYRSFKTLITSSATSLPAGLRITADSIHHTSAAAVEWLSGVFPPGSVATDEVDLVGHSFGGGTMLWALERGVPEGEEALPVRKAVALDPWVDPLPLPAPVVKTQKDAPAVPLLAINSSRFTLWSTHFTRLKRLVRAANGSLVTLLGAGHETFSDFPLLWAPTGASLALIRGIDDLVYAFLKGELKQCERIRGREVDGGVVRTTTMHKGKETGKERMVGEWGDVVVHELGRD</sequence>
<dbReference type="InterPro" id="IPR029058">
    <property type="entry name" value="AB_hydrolase_fold"/>
</dbReference>
<dbReference type="EMBL" id="BLZA01000002">
    <property type="protein sequence ID" value="GHJ83657.1"/>
    <property type="molecule type" value="Genomic_DNA"/>
</dbReference>
<evidence type="ECO:0000313" key="6">
    <source>
        <dbReference type="EMBL" id="GHJ83657.1"/>
    </source>
</evidence>
<evidence type="ECO:0000256" key="1">
    <source>
        <dbReference type="ARBA" id="ARBA00013201"/>
    </source>
</evidence>
<comment type="caution">
    <text evidence="6">The sequence shown here is derived from an EMBL/GenBank/DDBJ whole genome shotgun (WGS) entry which is preliminary data.</text>
</comment>
<proteinExistence type="predicted"/>
<dbReference type="PANTHER" id="PTHR10272">
    <property type="entry name" value="PLATELET-ACTIVATING FACTOR ACETYLHYDROLASE"/>
    <property type="match status" value="1"/>
</dbReference>
<keyword evidence="7" id="KW-1185">Reference proteome</keyword>
<keyword evidence="3" id="KW-0442">Lipid degradation</keyword>
<reference evidence="6" key="1">
    <citation type="submission" date="2020-07" db="EMBL/GenBank/DDBJ databases">
        <title>Draft Genome Sequence of a Deep-Sea Yeast, Naganishia (Cryptococcus) liquefaciens strain N6.</title>
        <authorList>
            <person name="Han Y.W."/>
            <person name="Kajitani R."/>
            <person name="Morimoto H."/>
            <person name="Parhat M."/>
            <person name="Tsubouchi H."/>
            <person name="Bakenova O."/>
            <person name="Ogata M."/>
            <person name="Argunhan B."/>
            <person name="Aoki R."/>
            <person name="Kajiwara S."/>
            <person name="Itoh T."/>
            <person name="Iwasaki H."/>
        </authorList>
    </citation>
    <scope>NUCLEOTIDE SEQUENCE</scope>
    <source>
        <strain evidence="6">N6</strain>
    </source>
</reference>
<dbReference type="GO" id="GO:0016042">
    <property type="term" value="P:lipid catabolic process"/>
    <property type="evidence" value="ECO:0007669"/>
    <property type="project" value="UniProtKB-KW"/>
</dbReference>
<feature type="compositionally biased region" description="Basic and acidic residues" evidence="5">
    <location>
        <begin position="241"/>
        <end position="251"/>
    </location>
</feature>
<dbReference type="OrthoDB" id="2363873at2759"/>
<dbReference type="Proteomes" id="UP000620104">
    <property type="component" value="Unassembled WGS sequence"/>
</dbReference>
<evidence type="ECO:0000256" key="3">
    <source>
        <dbReference type="ARBA" id="ARBA00022963"/>
    </source>
</evidence>
<organism evidence="6 7">
    <name type="scientific">Naganishia liquefaciens</name>
    <dbReference type="NCBI Taxonomy" id="104408"/>
    <lineage>
        <taxon>Eukaryota</taxon>
        <taxon>Fungi</taxon>
        <taxon>Dikarya</taxon>
        <taxon>Basidiomycota</taxon>
        <taxon>Agaricomycotina</taxon>
        <taxon>Tremellomycetes</taxon>
        <taxon>Filobasidiales</taxon>
        <taxon>Filobasidiaceae</taxon>
        <taxon>Naganishia</taxon>
    </lineage>
</organism>
<feature type="region of interest" description="Disordered" evidence="5">
    <location>
        <begin position="146"/>
        <end position="170"/>
    </location>
</feature>
<feature type="compositionally biased region" description="Low complexity" evidence="5">
    <location>
        <begin position="154"/>
        <end position="168"/>
    </location>
</feature>
<dbReference type="EC" id="3.1.1.47" evidence="1"/>